<keyword evidence="1" id="KW-0808">Transferase</keyword>
<dbReference type="AlphaFoldDB" id="A0A6N8DQ58"/>
<accession>A0A6N8DQ58</accession>
<dbReference type="OrthoDB" id="146908at2"/>
<evidence type="ECO:0000313" key="3">
    <source>
        <dbReference type="EMBL" id="MTV31986.1"/>
    </source>
</evidence>
<dbReference type="SUPFAM" id="SSF53448">
    <property type="entry name" value="Nucleotide-diphospho-sugar transferases"/>
    <property type="match status" value="1"/>
</dbReference>
<dbReference type="PROSITE" id="PS50005">
    <property type="entry name" value="TPR"/>
    <property type="match status" value="1"/>
</dbReference>
<dbReference type="PANTHER" id="PTHR32385:SF15">
    <property type="entry name" value="INOSITOL PHOSPHOCERAMIDE MANNOSYLTRANSFERASE 1"/>
    <property type="match status" value="1"/>
</dbReference>
<dbReference type="SMART" id="SM00028">
    <property type="entry name" value="TPR"/>
    <property type="match status" value="6"/>
</dbReference>
<proteinExistence type="predicted"/>
<dbReference type="Gene3D" id="1.25.40.10">
    <property type="entry name" value="Tetratricopeptide repeat domain"/>
    <property type="match status" value="3"/>
</dbReference>
<dbReference type="GO" id="GO:0051999">
    <property type="term" value="P:mannosyl-inositol phosphorylceramide biosynthetic process"/>
    <property type="evidence" value="ECO:0007669"/>
    <property type="project" value="TreeGrafter"/>
</dbReference>
<dbReference type="Proteomes" id="UP000439113">
    <property type="component" value="Unassembled WGS sequence"/>
</dbReference>
<gene>
    <name evidence="3" type="ORF">GJ654_13420</name>
</gene>
<dbReference type="Pfam" id="PF04488">
    <property type="entry name" value="Gly_transf_sug"/>
    <property type="match status" value="1"/>
</dbReference>
<dbReference type="GO" id="GO:0016020">
    <property type="term" value="C:membrane"/>
    <property type="evidence" value="ECO:0007669"/>
    <property type="project" value="GOC"/>
</dbReference>
<dbReference type="InterPro" id="IPR011990">
    <property type="entry name" value="TPR-like_helical_dom_sf"/>
</dbReference>
<dbReference type="InterPro" id="IPR019734">
    <property type="entry name" value="TPR_rpt"/>
</dbReference>
<evidence type="ECO:0000256" key="2">
    <source>
        <dbReference type="PROSITE-ProRule" id="PRU00339"/>
    </source>
</evidence>
<sequence>MSSAFRTLEEMSGACEAAWRHLDAGEADAARMAFLAFWARNDIGVKALRGLARQATAAGDGPGAEALWRTLDALVPGDRWTRHSLGVALMQLHRFEEAAQVFSELVEAVPDFVAALRGLAQSCAHTGDAAGSLGWFEKAADCDPQNIANRRDCVTAAMKAREWARAEGHIEVLRRLGDDEMVATLDRALDQARRQAVMVELWTRFREAEQARGEGALPAARRGFEEILGEDPGFVPALRSLAALEREQGDEAKARRILSEGLARRPGDPWLSLDQAQQCVRDRRFDEAETQLTALAEGYGAPAAAAALDLFYLLRMRGRERAAAELLPAALGKAPNDRGLQLAHAGVLLAQNDLDAAEAAYRKLAEGPADRYWPLIGLGNIFRARGQAAAASTHYLAAIDMAPERPQAYGELAALAGAGEARARANASLRAWATRRPDDPEPLRLLTRLAAADRDFSGSAHFCAELLARWPEDVPASLEMSNLLLRQGDAARASQWFARALALAPDHVPVLEARARRAELSDDLPQALALYDQVLEKDPSRHWIALEKVKLRLALGPFEAALAELEAFRAARGETADYFIARLDLYKNVGDLGEAATAAEAGRKTFPHHGRLRVKAALLDAELGRFRATGFSGQPGLLFAEGMSDLAQWRLDAASEKIAAAHRDAPEDGWILDRLVHTDLLRFDLEKVGEHLRELARLNRGINRIKGISASPSQTHYGQLFDEFRLDRDACARTRQALALQGEERIDALRNIVRDFPDYTPGAIALLIALRQSGAFRRDSVGEGSARIPFVLTQFWDSAELPADLETYVGSWRLKNPGLAHRRVNEGEARAFLRKLGGATLRAFDRAAEPAMKADIFRLGWLFHHGGIYADCDDRCQADLSPLLNDGAELVLYQEDIGSVGNNFVACAPRHPLIAAAFEQAVRSVNQGKTEILWLATGPGLMTRILGQALAKDLDRLSRIRVLDRHEALASVAIHCSASYKRTDRHWSRTAFRPDARRAG</sequence>
<dbReference type="RefSeq" id="WP_155446677.1">
    <property type="nucleotide sequence ID" value="NZ_JAOQNR010000013.1"/>
</dbReference>
<protein>
    <submittedName>
        <fullName evidence="3">Tetratricopeptide repeat protein</fullName>
    </submittedName>
</protein>
<evidence type="ECO:0000256" key="1">
    <source>
        <dbReference type="ARBA" id="ARBA00022679"/>
    </source>
</evidence>
<organism evidence="3 4">
    <name type="scientific">Rhodoblastus acidophilus</name>
    <name type="common">Rhodopseudomonas acidophila</name>
    <dbReference type="NCBI Taxonomy" id="1074"/>
    <lineage>
        <taxon>Bacteria</taxon>
        <taxon>Pseudomonadati</taxon>
        <taxon>Pseudomonadota</taxon>
        <taxon>Alphaproteobacteria</taxon>
        <taxon>Hyphomicrobiales</taxon>
        <taxon>Rhodoblastaceae</taxon>
        <taxon>Rhodoblastus</taxon>
    </lineage>
</organism>
<dbReference type="EMBL" id="WNKS01000012">
    <property type="protein sequence ID" value="MTV31986.1"/>
    <property type="molecule type" value="Genomic_DNA"/>
</dbReference>
<comment type="caution">
    <text evidence="3">The sequence shown here is derived from an EMBL/GenBank/DDBJ whole genome shotgun (WGS) entry which is preliminary data.</text>
</comment>
<reference evidence="3 4" key="1">
    <citation type="submission" date="2019-11" db="EMBL/GenBank/DDBJ databases">
        <title>Whole-genome sequence of a Rhodoblastus acidophilus DSM 142.</title>
        <authorList>
            <person name="Kyndt J.A."/>
            <person name="Meyer T.E."/>
        </authorList>
    </citation>
    <scope>NUCLEOTIDE SEQUENCE [LARGE SCALE GENOMIC DNA]</scope>
    <source>
        <strain evidence="3 4">DSM 142</strain>
    </source>
</reference>
<dbReference type="Gene3D" id="3.90.550.20">
    <property type="match status" value="1"/>
</dbReference>
<dbReference type="InterPro" id="IPR029044">
    <property type="entry name" value="Nucleotide-diphossugar_trans"/>
</dbReference>
<name>A0A6N8DQ58_RHOAC</name>
<dbReference type="GO" id="GO:0000030">
    <property type="term" value="F:mannosyltransferase activity"/>
    <property type="evidence" value="ECO:0007669"/>
    <property type="project" value="TreeGrafter"/>
</dbReference>
<dbReference type="PANTHER" id="PTHR32385">
    <property type="entry name" value="MANNOSYL PHOSPHORYLINOSITOL CERAMIDE SYNTHASE"/>
    <property type="match status" value="1"/>
</dbReference>
<feature type="repeat" description="TPR" evidence="2">
    <location>
        <begin position="474"/>
        <end position="507"/>
    </location>
</feature>
<dbReference type="Pfam" id="PF13432">
    <property type="entry name" value="TPR_16"/>
    <property type="match status" value="2"/>
</dbReference>
<dbReference type="InterPro" id="IPR007577">
    <property type="entry name" value="GlycoTrfase_DXD_sugar-bd_CS"/>
</dbReference>
<evidence type="ECO:0000313" key="4">
    <source>
        <dbReference type="Proteomes" id="UP000439113"/>
    </source>
</evidence>
<dbReference type="SUPFAM" id="SSF48452">
    <property type="entry name" value="TPR-like"/>
    <property type="match status" value="2"/>
</dbReference>
<dbReference type="InterPro" id="IPR051706">
    <property type="entry name" value="Glycosyltransferase_domain"/>
</dbReference>
<keyword evidence="2" id="KW-0802">TPR repeat</keyword>